<evidence type="ECO:0000256" key="1">
    <source>
        <dbReference type="ARBA" id="ARBA00009861"/>
    </source>
</evidence>
<dbReference type="Gene3D" id="3.30.559.10">
    <property type="entry name" value="Chloramphenicol acetyltransferase-like domain"/>
    <property type="match status" value="2"/>
</dbReference>
<dbReference type="EMBL" id="JAXQNO010000010">
    <property type="protein sequence ID" value="KAK4790444.1"/>
    <property type="molecule type" value="Genomic_DNA"/>
</dbReference>
<protein>
    <submittedName>
        <fullName evidence="2">Uncharacterized protein</fullName>
    </submittedName>
</protein>
<reference evidence="2 3" key="1">
    <citation type="journal article" date="2023" name="Hortic Res">
        <title>Pangenome of water caltrop reveals structural variations and asymmetric subgenome divergence after allopolyploidization.</title>
        <authorList>
            <person name="Zhang X."/>
            <person name="Chen Y."/>
            <person name="Wang L."/>
            <person name="Yuan Y."/>
            <person name="Fang M."/>
            <person name="Shi L."/>
            <person name="Lu R."/>
            <person name="Comes H.P."/>
            <person name="Ma Y."/>
            <person name="Chen Y."/>
            <person name="Huang G."/>
            <person name="Zhou Y."/>
            <person name="Zheng Z."/>
            <person name="Qiu Y."/>
        </authorList>
    </citation>
    <scope>NUCLEOTIDE SEQUENCE [LARGE SCALE GENOMIC DNA]</scope>
    <source>
        <strain evidence="2">F231</strain>
    </source>
</reference>
<gene>
    <name evidence="2" type="ORF">SAY86_017748</name>
</gene>
<name>A0AAN7R306_TRANT</name>
<accession>A0AAN7R306</accession>
<sequence length="488" mass="53774">MEKDGMKMMVKVTKRETVKAVMPLQEYWLPHSNLDLLLPPLDVSVFFCYTKTVVNPNPDGAMVGAPPTFASMIEALKSSLAQVLVSYYAFAGEVVMNSVSEPETLCNNSGVDFVEAAASFQLRFLDLYDPDESVQGKLLPTKRRGVLAVQATEFECGGIVVACTFDHRVADAYSANMFLLSWAEMCRSSKVTIVPCFRRSLLYPRYQNHCYPHHLGIDQMYVTLSELPPSPPRPSKSMQEPDDGAANSSLISRIYCVTASQLQQLQQLASSGVDRKRTKLEAFSSFLWKMLAKSTSVDSGGVGMLTTVSVGIVVDGRTKLIRADMSSYFGNVLSILIGEENASELVERPLSSVAATLHELLHTAATEEHFLALIDWVEAHRPEASMTKIYAKGTEGGGGGGGSLAFVVSSGLRFPMSEIDFGWGRPVFGSYHFPWGGETGYVMPMPSPISNGDWIVYMHLLQPQINFIETEAAHFFRPLNFKYLIHNA</sequence>
<evidence type="ECO:0000313" key="3">
    <source>
        <dbReference type="Proteomes" id="UP001346149"/>
    </source>
</evidence>
<keyword evidence="3" id="KW-1185">Reference proteome</keyword>
<dbReference type="AlphaFoldDB" id="A0AAN7R306"/>
<organism evidence="2 3">
    <name type="scientific">Trapa natans</name>
    <name type="common">Water chestnut</name>
    <dbReference type="NCBI Taxonomy" id="22666"/>
    <lineage>
        <taxon>Eukaryota</taxon>
        <taxon>Viridiplantae</taxon>
        <taxon>Streptophyta</taxon>
        <taxon>Embryophyta</taxon>
        <taxon>Tracheophyta</taxon>
        <taxon>Spermatophyta</taxon>
        <taxon>Magnoliopsida</taxon>
        <taxon>eudicotyledons</taxon>
        <taxon>Gunneridae</taxon>
        <taxon>Pentapetalae</taxon>
        <taxon>rosids</taxon>
        <taxon>malvids</taxon>
        <taxon>Myrtales</taxon>
        <taxon>Lythraceae</taxon>
        <taxon>Trapa</taxon>
    </lineage>
</organism>
<proteinExistence type="inferred from homology"/>
<dbReference type="GO" id="GO:0016747">
    <property type="term" value="F:acyltransferase activity, transferring groups other than amino-acyl groups"/>
    <property type="evidence" value="ECO:0007669"/>
    <property type="project" value="TreeGrafter"/>
</dbReference>
<evidence type="ECO:0000313" key="2">
    <source>
        <dbReference type="EMBL" id="KAK4790444.1"/>
    </source>
</evidence>
<dbReference type="InterPro" id="IPR023213">
    <property type="entry name" value="CAT-like_dom_sf"/>
</dbReference>
<dbReference type="InterPro" id="IPR050317">
    <property type="entry name" value="Plant_Fungal_Acyltransferase"/>
</dbReference>
<dbReference type="Pfam" id="PF02458">
    <property type="entry name" value="Transferase"/>
    <property type="match status" value="1"/>
</dbReference>
<comment type="similarity">
    <text evidence="1">Belongs to the plant acyltransferase family.</text>
</comment>
<dbReference type="PANTHER" id="PTHR31642:SF266">
    <property type="entry name" value="HXXXD-TYPE ACYL-TRANSFERASE FAMILY PROTEIN"/>
    <property type="match status" value="1"/>
</dbReference>
<dbReference type="Proteomes" id="UP001346149">
    <property type="component" value="Unassembled WGS sequence"/>
</dbReference>
<comment type="caution">
    <text evidence="2">The sequence shown here is derived from an EMBL/GenBank/DDBJ whole genome shotgun (WGS) entry which is preliminary data.</text>
</comment>
<dbReference type="PANTHER" id="PTHR31642">
    <property type="entry name" value="TRICHOTHECENE 3-O-ACETYLTRANSFERASE"/>
    <property type="match status" value="1"/>
</dbReference>